<dbReference type="AlphaFoldDB" id="W4QTQ2"/>
<keyword evidence="2" id="KW-1185">Reference proteome</keyword>
<protein>
    <submittedName>
        <fullName evidence="1">Uncharacterized protein</fullName>
    </submittedName>
</protein>
<evidence type="ECO:0000313" key="2">
    <source>
        <dbReference type="Proteomes" id="UP000018896"/>
    </source>
</evidence>
<dbReference type="OrthoDB" id="2886521at2"/>
<dbReference type="RefSeq" id="WP_035665009.1">
    <property type="nucleotide sequence ID" value="NZ_BAUV01000019.1"/>
</dbReference>
<accession>W4QTQ2</accession>
<dbReference type="eggNOG" id="ENOG5030M98">
    <property type="taxonomic scope" value="Bacteria"/>
</dbReference>
<name>W4QTQ2_HALA3</name>
<dbReference type="EMBL" id="BAUV01000019">
    <property type="protein sequence ID" value="GAE35540.1"/>
    <property type="molecule type" value="Genomic_DNA"/>
</dbReference>
<dbReference type="Proteomes" id="UP000018896">
    <property type="component" value="Unassembled WGS sequence"/>
</dbReference>
<reference evidence="1 2" key="1">
    <citation type="journal article" date="2014" name="Genome Announc.">
        <title>Draft Genome Sequences of Three Alkaliphilic Bacillus Strains, Bacillus wakoensis JCM 9140T, Bacillus akibai JCM 9157T, and Bacillus hemicellulosilyticus JCM 9152T.</title>
        <authorList>
            <person name="Yuki M."/>
            <person name="Oshima K."/>
            <person name="Suda W."/>
            <person name="Oshida Y."/>
            <person name="Kitamura K."/>
            <person name="Iida T."/>
            <person name="Hattori M."/>
            <person name="Ohkuma M."/>
        </authorList>
    </citation>
    <scope>NUCLEOTIDE SEQUENCE [LARGE SCALE GENOMIC DNA]</scope>
    <source>
        <strain evidence="1 2">JCM 9157</strain>
    </source>
</reference>
<evidence type="ECO:0000313" key="1">
    <source>
        <dbReference type="EMBL" id="GAE35540.1"/>
    </source>
</evidence>
<comment type="caution">
    <text evidence="1">The sequence shown here is derived from an EMBL/GenBank/DDBJ whole genome shotgun (WGS) entry which is preliminary data.</text>
</comment>
<proteinExistence type="predicted"/>
<dbReference type="STRING" id="1236973.JCM9157_2652"/>
<sequence>MFVNELIETKEMFTGEIADNFYVVYEETLNKDFVLKNNVCLEKDRFVEKVIYIFKGDSCSSLQKIKAYPVESLQVEKIKELIVHDLPELFNKVG</sequence>
<gene>
    <name evidence="1" type="ORF">JCM9157_2652</name>
</gene>
<organism evidence="1 2">
    <name type="scientific">Halalkalibacter akibai (strain ATCC 43226 / DSM 21942 / CIP 109018 / JCM 9157 / 1139)</name>
    <name type="common">Bacillus akibai</name>
    <dbReference type="NCBI Taxonomy" id="1236973"/>
    <lineage>
        <taxon>Bacteria</taxon>
        <taxon>Bacillati</taxon>
        <taxon>Bacillota</taxon>
        <taxon>Bacilli</taxon>
        <taxon>Bacillales</taxon>
        <taxon>Bacillaceae</taxon>
        <taxon>Halalkalibacter</taxon>
    </lineage>
</organism>